<dbReference type="AlphaFoldDB" id="X1HPX8"/>
<name>X1HPX8_9ZZZZ</name>
<organism evidence="1">
    <name type="scientific">marine sediment metagenome</name>
    <dbReference type="NCBI Taxonomy" id="412755"/>
    <lineage>
        <taxon>unclassified sequences</taxon>
        <taxon>metagenomes</taxon>
        <taxon>ecological metagenomes</taxon>
    </lineage>
</organism>
<accession>X1HPX8</accession>
<comment type="caution">
    <text evidence="1">The sequence shown here is derived from an EMBL/GenBank/DDBJ whole genome shotgun (WGS) entry which is preliminary data.</text>
</comment>
<proteinExistence type="predicted"/>
<gene>
    <name evidence="1" type="ORF">S03H2_51212</name>
</gene>
<evidence type="ECO:0000313" key="1">
    <source>
        <dbReference type="EMBL" id="GAH71517.1"/>
    </source>
</evidence>
<sequence>MKEDTVVVKIKFYDHGLGREQVIYGEVKASKIDRFETNEDSWITLTDSYRSLIVPKIDVACISEFKEGEVRYRKGEEKAIASKNTKDLVGILSS</sequence>
<reference evidence="1" key="1">
    <citation type="journal article" date="2014" name="Front. Microbiol.">
        <title>High frequency of phylogenetically diverse reductive dehalogenase-homologous genes in deep subseafloor sedimentary metagenomes.</title>
        <authorList>
            <person name="Kawai M."/>
            <person name="Futagami T."/>
            <person name="Toyoda A."/>
            <person name="Takaki Y."/>
            <person name="Nishi S."/>
            <person name="Hori S."/>
            <person name="Arai W."/>
            <person name="Tsubouchi T."/>
            <person name="Morono Y."/>
            <person name="Uchiyama I."/>
            <person name="Ito T."/>
            <person name="Fujiyama A."/>
            <person name="Inagaki F."/>
            <person name="Takami H."/>
        </authorList>
    </citation>
    <scope>NUCLEOTIDE SEQUENCE</scope>
    <source>
        <strain evidence="1">Expedition CK06-06</strain>
    </source>
</reference>
<dbReference type="EMBL" id="BARU01032476">
    <property type="protein sequence ID" value="GAH71517.1"/>
    <property type="molecule type" value="Genomic_DNA"/>
</dbReference>
<protein>
    <submittedName>
        <fullName evidence="1">Uncharacterized protein</fullName>
    </submittedName>
</protein>